<dbReference type="OrthoDB" id="9811483at2"/>
<dbReference type="Proteomes" id="UP000324288">
    <property type="component" value="Chromosome"/>
</dbReference>
<dbReference type="EMBL" id="LR584267">
    <property type="protein sequence ID" value="VHO00909.1"/>
    <property type="molecule type" value="Genomic_DNA"/>
</dbReference>
<dbReference type="Gene3D" id="3.40.1710.10">
    <property type="entry name" value="abc type-2 transporter like domain"/>
    <property type="match status" value="1"/>
</dbReference>
<feature type="transmembrane region" description="Helical" evidence="5">
    <location>
        <begin position="498"/>
        <end position="519"/>
    </location>
</feature>
<evidence type="ECO:0000256" key="2">
    <source>
        <dbReference type="ARBA" id="ARBA00022692"/>
    </source>
</evidence>
<feature type="transmembrane region" description="Helical" evidence="5">
    <location>
        <begin position="401"/>
        <end position="422"/>
    </location>
</feature>
<evidence type="ECO:0000256" key="3">
    <source>
        <dbReference type="ARBA" id="ARBA00022989"/>
    </source>
</evidence>
<proteinExistence type="predicted"/>
<dbReference type="KEGG" id="cbq:AL705_05245"/>
<protein>
    <recommendedName>
        <fullName evidence="6">ABC-2 type transporter transmembrane domain-containing protein</fullName>
    </recommendedName>
</protein>
<dbReference type="NCBIfam" id="TIGR03061">
    <property type="entry name" value="pip_yhgE_Nterm"/>
    <property type="match status" value="1"/>
</dbReference>
<name>A0A0M3TBR9_9ACTN</name>
<dbReference type="InterPro" id="IPR017500">
    <property type="entry name" value="Phage_infect_YhgE_N"/>
</dbReference>
<dbReference type="GO" id="GO:0016020">
    <property type="term" value="C:membrane"/>
    <property type="evidence" value="ECO:0007669"/>
    <property type="project" value="UniProtKB-SubCell"/>
</dbReference>
<reference evidence="7 9" key="1">
    <citation type="journal article" date="2015" name="Genome Announc.">
        <title>Complete Genome Sequences for Two Strains of a Novel Fastidious, Partially Acid-Fast, Gram-Positive Corynebacterineae Bacterium, Derived from Human Clinical Samples.</title>
        <authorList>
            <person name="Nicholson A.C."/>
            <person name="Bell M."/>
            <person name="Humrighouse B.W."/>
            <person name="McQuiston J.R."/>
        </authorList>
    </citation>
    <scope>NUCLEOTIDE SEQUENCE [LARGE SCALE GENOMIC DNA]</scope>
    <source>
        <strain evidence="7 9">X1698</strain>
    </source>
</reference>
<dbReference type="InterPro" id="IPR013525">
    <property type="entry name" value="ABC2_TM"/>
</dbReference>
<feature type="domain" description="ABC-2 type transporter transmembrane" evidence="6">
    <location>
        <begin position="29"/>
        <end position="152"/>
    </location>
</feature>
<sequence>MSDINDSPTTKTRLGKLINWRPKSILAKILISLLIVLPIAGSAVYMWSMWDPTVYLKHVPIAIVNDDPGVGEDNFGKDVVEGLKQEPYLNIFQVDADEARKGLREDRYLFTISIPKDFSQKINTVIDPKPQQARINITYNDYNGSAGAFLTGGLVPLVSQSVTASIGEDYAKQVFLGLNDIRDGLIDVRNGSQQLDDGAAQIQDGAHQLADGSDQLLAGTNELGAGMKQISGGVDQLVDMLVPLLTQVGQLAPTLNGIGDVLVKSGIPDIVVQGKKVQEIAATLNAKDPNALVNQLKTLKAGAREVSYNLNDPNAPYRSGMLQLNAGAHELANGTNELKAGTNELYVGVTDGVEDAPFIKDLAASSAQMASPYLLAEHNIHPAQKVVGDITEKAIAPGSSLALVVVIGFLLTAVLSMFLPVSMGRHYESRAKDAFLPVLKAAGVNSAVGVLAMGIMAGVSAGIEWDPVHDLAMAGIIIVIGIMAGVAYTFYRMLFGRLVGGIASLVVYMMGLFAFGGIWPLSTTPGLFTVIHPFSPMSYARDAFTLGTDAIFNRTFWVAIIAMILMSIVSVVLSGVVRYVRLGELKDRELLITKAVGKAKARKAEKTGLGLTPDPMTTD</sequence>
<dbReference type="NCBIfam" id="TIGR03057">
    <property type="entry name" value="xxxLxxG_by_4"/>
    <property type="match status" value="2"/>
</dbReference>
<keyword evidence="2 5" id="KW-0812">Transmembrane</keyword>
<evidence type="ECO:0000313" key="9">
    <source>
        <dbReference type="Proteomes" id="UP000068137"/>
    </source>
</evidence>
<feature type="transmembrane region" description="Helical" evidence="5">
    <location>
        <begin position="556"/>
        <end position="580"/>
    </location>
</feature>
<dbReference type="PATRIC" id="fig|1562462.4.peg.1085"/>
<keyword evidence="10" id="KW-1185">Reference proteome</keyword>
<dbReference type="RefSeq" id="WP_053962117.1">
    <property type="nucleotide sequence ID" value="NZ_CP012390.1"/>
</dbReference>
<evidence type="ECO:0000313" key="7">
    <source>
        <dbReference type="EMBL" id="ALE19104.1"/>
    </source>
</evidence>
<feature type="transmembrane region" description="Helical" evidence="5">
    <location>
        <begin position="25"/>
        <end position="47"/>
    </location>
</feature>
<accession>A0A0M3TBR9</accession>
<evidence type="ECO:0000259" key="6">
    <source>
        <dbReference type="Pfam" id="PF12698"/>
    </source>
</evidence>
<dbReference type="InterPro" id="IPR051328">
    <property type="entry name" value="T7SS_ABC-Transporter"/>
</dbReference>
<reference evidence="8 10" key="3">
    <citation type="submission" date="2019-04" db="EMBL/GenBank/DDBJ databases">
        <authorList>
            <person name="Seth-Smith MB H."/>
            <person name="Seth-Smith H."/>
        </authorList>
    </citation>
    <scope>NUCLEOTIDE SEQUENCE [LARGE SCALE GENOMIC DNA]</scope>
    <source>
        <strain evidence="8">USB-603019</strain>
    </source>
</reference>
<dbReference type="EMBL" id="CP012390">
    <property type="protein sequence ID" value="ALE19104.1"/>
    <property type="molecule type" value="Genomic_DNA"/>
</dbReference>
<organism evidence="7 9">
    <name type="scientific">Lawsonella clevelandensis</name>
    <dbReference type="NCBI Taxonomy" id="1528099"/>
    <lineage>
        <taxon>Bacteria</taxon>
        <taxon>Bacillati</taxon>
        <taxon>Actinomycetota</taxon>
        <taxon>Actinomycetes</taxon>
        <taxon>Mycobacteriales</taxon>
        <taxon>Lawsonellaceae</taxon>
        <taxon>Lawsonella</taxon>
    </lineage>
</organism>
<evidence type="ECO:0000256" key="4">
    <source>
        <dbReference type="ARBA" id="ARBA00023136"/>
    </source>
</evidence>
<dbReference type="PANTHER" id="PTHR43077:SF10">
    <property type="entry name" value="TRANSPORT PERMEASE PROTEIN"/>
    <property type="match status" value="1"/>
</dbReference>
<dbReference type="GO" id="GO:0140359">
    <property type="term" value="F:ABC-type transporter activity"/>
    <property type="evidence" value="ECO:0007669"/>
    <property type="project" value="InterPro"/>
</dbReference>
<evidence type="ECO:0000313" key="10">
    <source>
        <dbReference type="Proteomes" id="UP000324288"/>
    </source>
</evidence>
<reference evidence="7" key="2">
    <citation type="journal article" date="2016" name="Int. J. Syst. Evol. Microbiol.">
        <title>Lawsonella clevelandensis gen. nov., sp. nov., a new member of the suborder Corynebacterineae isolated from human abscesses.</title>
        <authorList>
            <person name="Bell M.E."/>
            <person name="Bernard K.A."/>
            <person name="Harrington S.M."/>
            <person name="Patel N.B."/>
            <person name="Tucker T.A."/>
            <person name="Metcalfe M.G."/>
            <person name="McQuiston J.R."/>
        </authorList>
    </citation>
    <scope>NUCLEOTIDE SEQUENCE</scope>
    <source>
        <strain evidence="7">X1698</strain>
    </source>
</reference>
<dbReference type="AlphaFoldDB" id="A0A0M3TBR9"/>
<comment type="subcellular location">
    <subcellularLocation>
        <location evidence="1">Membrane</location>
        <topology evidence="1">Multi-pass membrane protein</topology>
    </subcellularLocation>
</comment>
<feature type="transmembrane region" description="Helical" evidence="5">
    <location>
        <begin position="434"/>
        <end position="459"/>
    </location>
</feature>
<dbReference type="Proteomes" id="UP000068137">
    <property type="component" value="Chromosome"/>
</dbReference>
<dbReference type="Pfam" id="PF12698">
    <property type="entry name" value="ABC2_membrane_3"/>
    <property type="match status" value="1"/>
</dbReference>
<gene>
    <name evidence="7" type="ORF">AL705_05245</name>
    <name evidence="8" type="ORF">LC603019_01033</name>
</gene>
<keyword evidence="3 5" id="KW-1133">Transmembrane helix</keyword>
<evidence type="ECO:0000313" key="8">
    <source>
        <dbReference type="EMBL" id="VHO00909.1"/>
    </source>
</evidence>
<dbReference type="InterPro" id="IPR023908">
    <property type="entry name" value="xxxLxxG_rpt"/>
</dbReference>
<dbReference type="PANTHER" id="PTHR43077">
    <property type="entry name" value="TRANSPORT PERMEASE YVFS-RELATED"/>
    <property type="match status" value="1"/>
</dbReference>
<evidence type="ECO:0000256" key="5">
    <source>
        <dbReference type="SAM" id="Phobius"/>
    </source>
</evidence>
<evidence type="ECO:0000256" key="1">
    <source>
        <dbReference type="ARBA" id="ARBA00004141"/>
    </source>
</evidence>
<feature type="transmembrane region" description="Helical" evidence="5">
    <location>
        <begin position="471"/>
        <end position="491"/>
    </location>
</feature>
<keyword evidence="4 5" id="KW-0472">Membrane</keyword>